<accession>A0A8A4TRB6</accession>
<evidence type="ECO:0000259" key="1">
    <source>
        <dbReference type="PROSITE" id="PS50263"/>
    </source>
</evidence>
<feature type="domain" description="CN hydrolase" evidence="1">
    <location>
        <begin position="2"/>
        <end position="238"/>
    </location>
</feature>
<dbReference type="InterPro" id="IPR003010">
    <property type="entry name" value="C-N_Hydrolase"/>
</dbReference>
<dbReference type="Proteomes" id="UP000663929">
    <property type="component" value="Chromosome"/>
</dbReference>
<organism evidence="2 3">
    <name type="scientific">Sulfidibacter corallicola</name>
    <dbReference type="NCBI Taxonomy" id="2818388"/>
    <lineage>
        <taxon>Bacteria</taxon>
        <taxon>Pseudomonadati</taxon>
        <taxon>Acidobacteriota</taxon>
        <taxon>Holophagae</taxon>
        <taxon>Acanthopleuribacterales</taxon>
        <taxon>Acanthopleuribacteraceae</taxon>
        <taxon>Sulfidibacter</taxon>
    </lineage>
</organism>
<dbReference type="GO" id="GO:0106008">
    <property type="term" value="F:2-oxoglutaramate amidase activity"/>
    <property type="evidence" value="ECO:0007669"/>
    <property type="project" value="TreeGrafter"/>
</dbReference>
<dbReference type="KEGG" id="scor:J3U87_08555"/>
<evidence type="ECO:0000313" key="2">
    <source>
        <dbReference type="EMBL" id="QTD52509.1"/>
    </source>
</evidence>
<keyword evidence="3" id="KW-1185">Reference proteome</keyword>
<proteinExistence type="predicted"/>
<reference evidence="2" key="1">
    <citation type="submission" date="2021-03" db="EMBL/GenBank/DDBJ databases">
        <title>Acanthopleuribacteraceae sp. M133.</title>
        <authorList>
            <person name="Wang G."/>
        </authorList>
    </citation>
    <scope>NUCLEOTIDE SEQUENCE</scope>
    <source>
        <strain evidence="2">M133</strain>
    </source>
</reference>
<gene>
    <name evidence="2" type="ORF">J3U87_08555</name>
</gene>
<dbReference type="PROSITE" id="PS50263">
    <property type="entry name" value="CN_HYDROLASE"/>
    <property type="match status" value="1"/>
</dbReference>
<dbReference type="SUPFAM" id="SSF56317">
    <property type="entry name" value="Carbon-nitrogen hydrolase"/>
    <property type="match status" value="1"/>
</dbReference>
<dbReference type="EMBL" id="CP071793">
    <property type="protein sequence ID" value="QTD52509.1"/>
    <property type="molecule type" value="Genomic_DNA"/>
</dbReference>
<evidence type="ECO:0000313" key="3">
    <source>
        <dbReference type="Proteomes" id="UP000663929"/>
    </source>
</evidence>
<dbReference type="PANTHER" id="PTHR47799">
    <property type="entry name" value="OMEGA-AMIDASE YAFV"/>
    <property type="match status" value="1"/>
</dbReference>
<sequence>MARLGLIQFDILWENAAGNAARVRDLVRQAIRTMDAADASFDLLLLPELWSCGFTMNHEAHKSFDIGFQTMQELARELDCAVMGGLPHKVEGGQENRCYLVTPDDSRHYAKLKTFNYAGEHLKYRPGSEAMRWEVAGLQISPYVCYDLRFPELVRPMMPETTMVTYVANWPSARVHHWRSLLVARAIENLCYVVGVNRIGSDGAGREYVGSSMVVAPNGDVLLDCGGGQGLFAVDIDPGEVARTREKWPFLADM</sequence>
<name>A0A8A4TRB6_SULCO</name>
<dbReference type="GO" id="GO:0050152">
    <property type="term" value="F:omega-amidase activity"/>
    <property type="evidence" value="ECO:0007669"/>
    <property type="project" value="TreeGrafter"/>
</dbReference>
<dbReference type="Pfam" id="PF00795">
    <property type="entry name" value="CN_hydrolase"/>
    <property type="match status" value="1"/>
</dbReference>
<dbReference type="AlphaFoldDB" id="A0A8A4TRB6"/>
<protein>
    <recommendedName>
        <fullName evidence="1">CN hydrolase domain-containing protein</fullName>
    </recommendedName>
</protein>
<dbReference type="Gene3D" id="3.60.110.10">
    <property type="entry name" value="Carbon-nitrogen hydrolase"/>
    <property type="match status" value="1"/>
</dbReference>
<dbReference type="RefSeq" id="WP_237382617.1">
    <property type="nucleotide sequence ID" value="NZ_CP071793.1"/>
</dbReference>
<dbReference type="PANTHER" id="PTHR47799:SF1">
    <property type="entry name" value="OMEGA-AMIDASE YAFV"/>
    <property type="match status" value="1"/>
</dbReference>
<dbReference type="InterPro" id="IPR052737">
    <property type="entry name" value="Omega-amidase_YafV"/>
</dbReference>
<dbReference type="InterPro" id="IPR036526">
    <property type="entry name" value="C-N_Hydrolase_sf"/>
</dbReference>